<proteinExistence type="predicted"/>
<organism evidence="1 2">
    <name type="scientific">Luteolibacter soli</name>
    <dbReference type="NCBI Taxonomy" id="3135280"/>
    <lineage>
        <taxon>Bacteria</taxon>
        <taxon>Pseudomonadati</taxon>
        <taxon>Verrucomicrobiota</taxon>
        <taxon>Verrucomicrobiia</taxon>
        <taxon>Verrucomicrobiales</taxon>
        <taxon>Verrucomicrobiaceae</taxon>
        <taxon>Luteolibacter</taxon>
    </lineage>
</organism>
<evidence type="ECO:0000313" key="1">
    <source>
        <dbReference type="EMBL" id="MEK7953664.1"/>
    </source>
</evidence>
<dbReference type="Proteomes" id="UP001371305">
    <property type="component" value="Unassembled WGS sequence"/>
</dbReference>
<protein>
    <recommendedName>
        <fullName evidence="3">Cellobiose phosphorylase</fullName>
    </recommendedName>
</protein>
<evidence type="ECO:0000313" key="2">
    <source>
        <dbReference type="Proteomes" id="UP001371305"/>
    </source>
</evidence>
<accession>A0ABU9B0W3</accession>
<sequence>MSVPPTAASLPPTIGIGPFPPANRWTSEAGQDYALIEGLEDMAPFFLNIVSSDDHWLFCASNGALSSGRGNADCALFPYETVDKIIEGWNTTGPWTAMIAGDVLWEPMRPATLPSPSVKRRLRKNVTGDEVVFEEEHEGLGLRFSYRWQCSARFGFVRRAKLENLGKRPVRLRLVDGLDSLMAPGVDKRMQNQLSCLADAYKLSELQSGGRLLVHRLAAGIIDRAIPLESLHATTVWAQGLDGARTCLTRGEAEEFLRGTAPRPASAARGQRGAMFLARSFQLEAGDSAEWMFVAEVRQSQTEVSELARQLDDPEKLAAEVTADVLDGRARLQRRVATADGIQHGADRDATLHHYQNTLCNILRGGVPVEGSGIRTQKFATYLAKHHAPLHESHRSWLSHLPVVMPRETWLAEVRALGEPDLERLAVEYLPLVLSRRHGDPSRPWNRFDIRVRDENGERIRHFEGNWRDIFQNWEALAWSHPGYLDAFITKFLNASTIDGYNPYRISSEGLDWEVPDPEDPWATIGYWGDHQIIYLLKFLELQAKVRPDFLAGQLDRAAYVFADVPYRLCGWEGTLADPRHTVNFDEARHAELMERKAAIGSDGVLLRDAQGNLCRVTLAEKLLLPAAVKLANLVPGGGIWMNTQRPEWNDANNALAGCGLSVVTAAYLLRYLAFVEGLITDHTGETLSLSAHLADLIAALDGIFADPRWQSDDASTRFELVSQSGRAAERHREQVYRNGPGETVELDRQELLGFLRRAGSAVRRTLQQNRRPDGLYHSYNVLEIDRPGQRMELARLSEMLEGQVAILTSGLLDGEEAAALLEALPQSRLYSTRHDSYLLYPDRDLPGFLDFNLVDESQVFGISALSEMLCAKDHRILVPDSTGGFRFHPTLVNDYELAAALDRAGVSGKDRDSIHALYESVFHHRAFTGRSGTMFAYEGLGCIYWHMVSKLMLASQEFALKADGDLRHRLAVSYYGIQRGLGFRKSPQDYGAFPAEAYSHSPAHAGAQQPGLTGQVKEGILCRFGELGVSFEHGSIRFRPRLLRAAEFAADQNGDRNLSFTLAGTPIVYRCRESLNDATLTVRFNDGQQRVFPGGLLPAEPAAEIIRRSGRIEGIDVELPADWLLL</sequence>
<evidence type="ECO:0008006" key="3">
    <source>
        <dbReference type="Google" id="ProtNLM"/>
    </source>
</evidence>
<gene>
    <name evidence="1" type="ORF">WKV53_24325</name>
</gene>
<reference evidence="1 2" key="1">
    <citation type="submission" date="2024-04" db="EMBL/GenBank/DDBJ databases">
        <title>Luteolibacter sp. isolated from soil.</title>
        <authorList>
            <person name="An J."/>
        </authorList>
    </citation>
    <scope>NUCLEOTIDE SEQUENCE [LARGE SCALE GENOMIC DNA]</scope>
    <source>
        <strain evidence="1 2">Y139</strain>
    </source>
</reference>
<keyword evidence="2" id="KW-1185">Reference proteome</keyword>
<dbReference type="EMBL" id="JBBUKT010000013">
    <property type="protein sequence ID" value="MEK7953664.1"/>
    <property type="molecule type" value="Genomic_DNA"/>
</dbReference>
<name>A0ABU9B0W3_9BACT</name>
<comment type="caution">
    <text evidence="1">The sequence shown here is derived from an EMBL/GenBank/DDBJ whole genome shotgun (WGS) entry which is preliminary data.</text>
</comment>
<dbReference type="RefSeq" id="WP_341407431.1">
    <property type="nucleotide sequence ID" value="NZ_JBBUKT010000013.1"/>
</dbReference>